<dbReference type="OrthoDB" id="5278907at2759"/>
<organism evidence="2 3">
    <name type="scientific">Neohortaea acidophila</name>
    <dbReference type="NCBI Taxonomy" id="245834"/>
    <lineage>
        <taxon>Eukaryota</taxon>
        <taxon>Fungi</taxon>
        <taxon>Dikarya</taxon>
        <taxon>Ascomycota</taxon>
        <taxon>Pezizomycotina</taxon>
        <taxon>Dothideomycetes</taxon>
        <taxon>Dothideomycetidae</taxon>
        <taxon>Mycosphaerellales</taxon>
        <taxon>Teratosphaeriaceae</taxon>
        <taxon>Neohortaea</taxon>
    </lineage>
</organism>
<dbReference type="RefSeq" id="XP_033585585.1">
    <property type="nucleotide sequence ID" value="XM_033731709.1"/>
</dbReference>
<keyword evidence="3" id="KW-1185">Reference proteome</keyword>
<name>A0A6A6PGE8_9PEZI</name>
<gene>
    <name evidence="2" type="ORF">BDY17DRAFT_257713</name>
</gene>
<dbReference type="Proteomes" id="UP000799767">
    <property type="component" value="Unassembled WGS sequence"/>
</dbReference>
<dbReference type="AlphaFoldDB" id="A0A6A6PGE8"/>
<proteinExistence type="predicted"/>
<dbReference type="GeneID" id="54472711"/>
<evidence type="ECO:0000313" key="2">
    <source>
        <dbReference type="EMBL" id="KAF2479015.1"/>
    </source>
</evidence>
<protein>
    <submittedName>
        <fullName evidence="2">Uncharacterized protein</fullName>
    </submittedName>
</protein>
<evidence type="ECO:0000256" key="1">
    <source>
        <dbReference type="SAM" id="MobiDB-lite"/>
    </source>
</evidence>
<dbReference type="EMBL" id="MU001642">
    <property type="protein sequence ID" value="KAF2479015.1"/>
    <property type="molecule type" value="Genomic_DNA"/>
</dbReference>
<accession>A0A6A6PGE8</accession>
<reference evidence="2" key="1">
    <citation type="journal article" date="2020" name="Stud. Mycol.">
        <title>101 Dothideomycetes genomes: a test case for predicting lifestyles and emergence of pathogens.</title>
        <authorList>
            <person name="Haridas S."/>
            <person name="Albert R."/>
            <person name="Binder M."/>
            <person name="Bloem J."/>
            <person name="Labutti K."/>
            <person name="Salamov A."/>
            <person name="Andreopoulos B."/>
            <person name="Baker S."/>
            <person name="Barry K."/>
            <person name="Bills G."/>
            <person name="Bluhm B."/>
            <person name="Cannon C."/>
            <person name="Castanera R."/>
            <person name="Culley D."/>
            <person name="Daum C."/>
            <person name="Ezra D."/>
            <person name="Gonzalez J."/>
            <person name="Henrissat B."/>
            <person name="Kuo A."/>
            <person name="Liang C."/>
            <person name="Lipzen A."/>
            <person name="Lutzoni F."/>
            <person name="Magnuson J."/>
            <person name="Mondo S."/>
            <person name="Nolan M."/>
            <person name="Ohm R."/>
            <person name="Pangilinan J."/>
            <person name="Park H.-J."/>
            <person name="Ramirez L."/>
            <person name="Alfaro M."/>
            <person name="Sun H."/>
            <person name="Tritt A."/>
            <person name="Yoshinaga Y."/>
            <person name="Zwiers L.-H."/>
            <person name="Turgeon B."/>
            <person name="Goodwin S."/>
            <person name="Spatafora J."/>
            <person name="Crous P."/>
            <person name="Grigoriev I."/>
        </authorList>
    </citation>
    <scope>NUCLEOTIDE SEQUENCE</scope>
    <source>
        <strain evidence="2">CBS 113389</strain>
    </source>
</reference>
<feature type="region of interest" description="Disordered" evidence="1">
    <location>
        <begin position="128"/>
        <end position="149"/>
    </location>
</feature>
<sequence>MASNLFSAIFRLDSKPAASPPNFPYTIKTNPYRCKRPWPPDFSQLSQRHQFLLERRFRRRSKLKWARPTWNKAVKITQWGTILFVCVYGVFFLDVQQARGDGHMAADRNGTVFDGARQWYAEQMRSFRGQRDAGPAAVPAEARRGRDEG</sequence>
<evidence type="ECO:0000313" key="3">
    <source>
        <dbReference type="Proteomes" id="UP000799767"/>
    </source>
</evidence>